<gene>
    <name evidence="2" type="ORF">FBR43_10685</name>
</gene>
<dbReference type="AlphaFoldDB" id="A0A4U1L4J4"/>
<sequence>MRFITASCAAMALCVAAPVLAEAVSFVAEAPAPARDVAMLRSLAIGRIGGQDGMQLSMAIERALARPGADGRPHFDVMAGRRGGEAADATLEGFISSDVQTTRVKLQRNRCIEGTESDCKKRGNVELDCRRRIIALRAELRVAGGDDGRVLWSEAMPQREQADHCPGDAAQMPGEEDRVRALIGTIANVVRDDLTPSAERVSIRFREGRKGMDKAIGDRFKANIRLTQRDLAASCAEFDAIDQALPNHPSVVFNRALCAEAADDLEAARDLYVAMQAIEPRAGDVREAIARVQNTMAARADAALREQQG</sequence>
<keyword evidence="3" id="KW-1185">Reference proteome</keyword>
<organism evidence="2 3">
    <name type="scientific">Sphingomonas baiyangensis</name>
    <dbReference type="NCBI Taxonomy" id="2572576"/>
    <lineage>
        <taxon>Bacteria</taxon>
        <taxon>Pseudomonadati</taxon>
        <taxon>Pseudomonadota</taxon>
        <taxon>Alphaproteobacteria</taxon>
        <taxon>Sphingomonadales</taxon>
        <taxon>Sphingomonadaceae</taxon>
        <taxon>Sphingomonas</taxon>
    </lineage>
</organism>
<name>A0A4U1L4J4_9SPHN</name>
<evidence type="ECO:0008006" key="4">
    <source>
        <dbReference type="Google" id="ProtNLM"/>
    </source>
</evidence>
<dbReference type="OrthoDB" id="7426733at2"/>
<dbReference type="Proteomes" id="UP000309138">
    <property type="component" value="Unassembled WGS sequence"/>
</dbReference>
<feature type="chain" id="PRO_5020227777" description="Tetratricopeptide repeat protein" evidence="1">
    <location>
        <begin position="22"/>
        <end position="309"/>
    </location>
</feature>
<comment type="caution">
    <text evidence="2">The sequence shown here is derived from an EMBL/GenBank/DDBJ whole genome shotgun (WGS) entry which is preliminary data.</text>
</comment>
<dbReference type="InterPro" id="IPR011990">
    <property type="entry name" value="TPR-like_helical_dom_sf"/>
</dbReference>
<dbReference type="SUPFAM" id="SSF48452">
    <property type="entry name" value="TPR-like"/>
    <property type="match status" value="1"/>
</dbReference>
<feature type="signal peptide" evidence="1">
    <location>
        <begin position="1"/>
        <end position="21"/>
    </location>
</feature>
<accession>A0A4U1L4J4</accession>
<evidence type="ECO:0000313" key="3">
    <source>
        <dbReference type="Proteomes" id="UP000309138"/>
    </source>
</evidence>
<dbReference type="EMBL" id="SWKR01000002">
    <property type="protein sequence ID" value="TKD51170.1"/>
    <property type="molecule type" value="Genomic_DNA"/>
</dbReference>
<evidence type="ECO:0000313" key="2">
    <source>
        <dbReference type="EMBL" id="TKD51170.1"/>
    </source>
</evidence>
<protein>
    <recommendedName>
        <fullName evidence="4">Tetratricopeptide repeat protein</fullName>
    </recommendedName>
</protein>
<evidence type="ECO:0000256" key="1">
    <source>
        <dbReference type="SAM" id="SignalP"/>
    </source>
</evidence>
<dbReference type="RefSeq" id="WP_136943119.1">
    <property type="nucleotide sequence ID" value="NZ_SWKR01000002.1"/>
</dbReference>
<keyword evidence="1" id="KW-0732">Signal</keyword>
<reference evidence="2 3" key="1">
    <citation type="submission" date="2019-04" db="EMBL/GenBank/DDBJ databases">
        <authorList>
            <person name="Yang Y."/>
            <person name="Wei D."/>
        </authorList>
    </citation>
    <scope>NUCLEOTIDE SEQUENCE [LARGE SCALE GENOMIC DNA]</scope>
    <source>
        <strain evidence="2 3">L-1-4w-11</strain>
    </source>
</reference>
<proteinExistence type="predicted"/>